<sequence length="156" mass="16647">MLTSRGRRSPAGARGASRRAVPCPDTDAGAAASAGLECSGRYFPERQACCVRRSVSLGSPCGVWAAGRFRALLTCPAPHLQVTAAPGYGKRWGRGRGSAGRRSEKSRPLRDVRLALVSSRVCRAGHGAGVGRGRDLRPRHTPACCWRCSLNESRFT</sequence>
<feature type="compositionally biased region" description="Low complexity" evidence="1">
    <location>
        <begin position="9"/>
        <end position="20"/>
    </location>
</feature>
<evidence type="ECO:0000256" key="1">
    <source>
        <dbReference type="SAM" id="MobiDB-lite"/>
    </source>
</evidence>
<protein>
    <submittedName>
        <fullName evidence="2">Uncharacterized protein</fullName>
    </submittedName>
</protein>
<evidence type="ECO:0000313" key="2">
    <source>
        <dbReference type="EMBL" id="MPC69463.1"/>
    </source>
</evidence>
<reference evidence="2 3" key="1">
    <citation type="submission" date="2019-05" db="EMBL/GenBank/DDBJ databases">
        <title>Another draft genome of Portunus trituberculatus and its Hox gene families provides insights of decapod evolution.</title>
        <authorList>
            <person name="Jeong J.-H."/>
            <person name="Song I."/>
            <person name="Kim S."/>
            <person name="Choi T."/>
            <person name="Kim D."/>
            <person name="Ryu S."/>
            <person name="Kim W."/>
        </authorList>
    </citation>
    <scope>NUCLEOTIDE SEQUENCE [LARGE SCALE GENOMIC DNA]</scope>
    <source>
        <tissue evidence="2">Muscle</tissue>
    </source>
</reference>
<feature type="region of interest" description="Disordered" evidence="1">
    <location>
        <begin position="1"/>
        <end position="25"/>
    </location>
</feature>
<evidence type="ECO:0000313" key="3">
    <source>
        <dbReference type="Proteomes" id="UP000324222"/>
    </source>
</evidence>
<keyword evidence="3" id="KW-1185">Reference proteome</keyword>
<dbReference type="Proteomes" id="UP000324222">
    <property type="component" value="Unassembled WGS sequence"/>
</dbReference>
<dbReference type="AlphaFoldDB" id="A0A5B7HH18"/>
<proteinExistence type="predicted"/>
<comment type="caution">
    <text evidence="2">The sequence shown here is derived from an EMBL/GenBank/DDBJ whole genome shotgun (WGS) entry which is preliminary data.</text>
</comment>
<accession>A0A5B7HH18</accession>
<name>A0A5B7HH18_PORTR</name>
<dbReference type="EMBL" id="VSRR010029461">
    <property type="protein sequence ID" value="MPC69463.1"/>
    <property type="molecule type" value="Genomic_DNA"/>
</dbReference>
<gene>
    <name evidence="2" type="ORF">E2C01_063688</name>
</gene>
<organism evidence="2 3">
    <name type="scientific">Portunus trituberculatus</name>
    <name type="common">Swimming crab</name>
    <name type="synonym">Neptunus trituberculatus</name>
    <dbReference type="NCBI Taxonomy" id="210409"/>
    <lineage>
        <taxon>Eukaryota</taxon>
        <taxon>Metazoa</taxon>
        <taxon>Ecdysozoa</taxon>
        <taxon>Arthropoda</taxon>
        <taxon>Crustacea</taxon>
        <taxon>Multicrustacea</taxon>
        <taxon>Malacostraca</taxon>
        <taxon>Eumalacostraca</taxon>
        <taxon>Eucarida</taxon>
        <taxon>Decapoda</taxon>
        <taxon>Pleocyemata</taxon>
        <taxon>Brachyura</taxon>
        <taxon>Eubrachyura</taxon>
        <taxon>Portunoidea</taxon>
        <taxon>Portunidae</taxon>
        <taxon>Portuninae</taxon>
        <taxon>Portunus</taxon>
    </lineage>
</organism>